<organism evidence="6 7">
    <name type="scientific">Limimonas halophila</name>
    <dbReference type="NCBI Taxonomy" id="1082479"/>
    <lineage>
        <taxon>Bacteria</taxon>
        <taxon>Pseudomonadati</taxon>
        <taxon>Pseudomonadota</taxon>
        <taxon>Alphaproteobacteria</taxon>
        <taxon>Rhodospirillales</taxon>
        <taxon>Rhodovibrionaceae</taxon>
        <taxon>Limimonas</taxon>
    </lineage>
</organism>
<comment type="similarity">
    <text evidence="1 3">Belongs to the GcvH family.</text>
</comment>
<dbReference type="NCBIfam" id="TIGR00527">
    <property type="entry name" value="gcvH"/>
    <property type="match status" value="1"/>
</dbReference>
<evidence type="ECO:0000256" key="2">
    <source>
        <dbReference type="ARBA" id="ARBA00022823"/>
    </source>
</evidence>
<proteinExistence type="inferred from homology"/>
<feature type="domain" description="Lipoyl-binding" evidence="5">
    <location>
        <begin position="19"/>
        <end position="101"/>
    </location>
</feature>
<keyword evidence="2 3" id="KW-0450">Lipoyl</keyword>
<dbReference type="CDD" id="cd06848">
    <property type="entry name" value="GCS_H"/>
    <property type="match status" value="1"/>
</dbReference>
<keyword evidence="7" id="KW-1185">Reference proteome</keyword>
<dbReference type="InterPro" id="IPR011053">
    <property type="entry name" value="Single_hybrid_motif"/>
</dbReference>
<dbReference type="PANTHER" id="PTHR11715:SF3">
    <property type="entry name" value="GLYCINE CLEAVAGE SYSTEM H PROTEIN-RELATED"/>
    <property type="match status" value="1"/>
</dbReference>
<reference evidence="6 7" key="1">
    <citation type="submission" date="2016-10" db="EMBL/GenBank/DDBJ databases">
        <authorList>
            <person name="de Groot N.N."/>
        </authorList>
    </citation>
    <scope>NUCLEOTIDE SEQUENCE [LARGE SCALE GENOMIC DNA]</scope>
    <source>
        <strain evidence="6 7">DSM 25584</strain>
    </source>
</reference>
<dbReference type="HAMAP" id="MF_00272">
    <property type="entry name" value="GcvH"/>
    <property type="match status" value="1"/>
</dbReference>
<evidence type="ECO:0000256" key="1">
    <source>
        <dbReference type="ARBA" id="ARBA00009249"/>
    </source>
</evidence>
<evidence type="ECO:0000259" key="5">
    <source>
        <dbReference type="PROSITE" id="PS50968"/>
    </source>
</evidence>
<accession>A0A1G7PSP0</accession>
<dbReference type="GO" id="GO:0019464">
    <property type="term" value="P:glycine decarboxylation via glycine cleavage system"/>
    <property type="evidence" value="ECO:0007669"/>
    <property type="project" value="UniProtKB-UniRule"/>
</dbReference>
<comment type="subunit">
    <text evidence="3">The glycine cleavage system is composed of four proteins: P, T, L and H.</text>
</comment>
<dbReference type="InterPro" id="IPR033753">
    <property type="entry name" value="GCV_H/Fam206"/>
</dbReference>
<dbReference type="PANTHER" id="PTHR11715">
    <property type="entry name" value="GLYCINE CLEAVAGE SYSTEM H PROTEIN"/>
    <property type="match status" value="1"/>
</dbReference>
<dbReference type="EMBL" id="FNCE01000003">
    <property type="protein sequence ID" value="SDF89258.1"/>
    <property type="molecule type" value="Genomic_DNA"/>
</dbReference>
<dbReference type="GO" id="GO:0009249">
    <property type="term" value="P:protein lipoylation"/>
    <property type="evidence" value="ECO:0007669"/>
    <property type="project" value="TreeGrafter"/>
</dbReference>
<dbReference type="Gene3D" id="2.40.50.100">
    <property type="match status" value="1"/>
</dbReference>
<sequence length="124" mass="13470">MSEIRYTKDHEWVRVEDGTGTVGITQHAQEQLGDIVFVELPEAGQELKQGDEIGTLESVKAASEVYAPASGTVQAVNEDLADDPAQLNSDPFGAGWLYTFAISDRGEIDGLMDEAQYKEFCAEG</sequence>
<dbReference type="Proteomes" id="UP000199415">
    <property type="component" value="Unassembled WGS sequence"/>
</dbReference>
<dbReference type="InterPro" id="IPR000089">
    <property type="entry name" value="Biotin_lipoyl"/>
</dbReference>
<evidence type="ECO:0000313" key="7">
    <source>
        <dbReference type="Proteomes" id="UP000199415"/>
    </source>
</evidence>
<dbReference type="InterPro" id="IPR017453">
    <property type="entry name" value="GCV_H_sub"/>
</dbReference>
<dbReference type="NCBIfam" id="NF002270">
    <property type="entry name" value="PRK01202.1"/>
    <property type="match status" value="1"/>
</dbReference>
<dbReference type="PROSITE" id="PS00189">
    <property type="entry name" value="LIPOYL"/>
    <property type="match status" value="1"/>
</dbReference>
<gene>
    <name evidence="3" type="primary">gcvH</name>
    <name evidence="6" type="ORF">SAMN05216241_10354</name>
</gene>
<dbReference type="RefSeq" id="WP_090019195.1">
    <property type="nucleotide sequence ID" value="NZ_FNCE01000003.1"/>
</dbReference>
<feature type="modified residue" description="N6-lipoyllysine" evidence="3 4">
    <location>
        <position position="60"/>
    </location>
</feature>
<evidence type="ECO:0000256" key="4">
    <source>
        <dbReference type="PIRSR" id="PIRSR617453-50"/>
    </source>
</evidence>
<dbReference type="GO" id="GO:0005960">
    <property type="term" value="C:glycine cleavage complex"/>
    <property type="evidence" value="ECO:0007669"/>
    <property type="project" value="InterPro"/>
</dbReference>
<dbReference type="STRING" id="1082479.SAMN05216241_10354"/>
<comment type="function">
    <text evidence="3">The glycine cleavage system catalyzes the degradation of glycine. The H protein shuttles the methylamine group of glycine from the P protein to the T protein.</text>
</comment>
<dbReference type="PROSITE" id="PS50968">
    <property type="entry name" value="BIOTINYL_LIPOYL"/>
    <property type="match status" value="1"/>
</dbReference>
<dbReference type="OrthoDB" id="9796712at2"/>
<dbReference type="Pfam" id="PF01597">
    <property type="entry name" value="GCV_H"/>
    <property type="match status" value="1"/>
</dbReference>
<dbReference type="GO" id="GO:0005829">
    <property type="term" value="C:cytosol"/>
    <property type="evidence" value="ECO:0007669"/>
    <property type="project" value="TreeGrafter"/>
</dbReference>
<comment type="cofactor">
    <cofactor evidence="3">
        <name>(R)-lipoate</name>
        <dbReference type="ChEBI" id="CHEBI:83088"/>
    </cofactor>
    <text evidence="3">Binds 1 lipoyl cofactor covalently.</text>
</comment>
<name>A0A1G7PSP0_9PROT</name>
<dbReference type="AlphaFoldDB" id="A0A1G7PSP0"/>
<dbReference type="InterPro" id="IPR002930">
    <property type="entry name" value="GCV_H"/>
</dbReference>
<dbReference type="InterPro" id="IPR003016">
    <property type="entry name" value="2-oxoA_DH_lipoyl-BS"/>
</dbReference>
<evidence type="ECO:0000313" key="6">
    <source>
        <dbReference type="EMBL" id="SDF89258.1"/>
    </source>
</evidence>
<dbReference type="SUPFAM" id="SSF51230">
    <property type="entry name" value="Single hybrid motif"/>
    <property type="match status" value="1"/>
</dbReference>
<protein>
    <recommendedName>
        <fullName evidence="3">Glycine cleavage system H protein</fullName>
    </recommendedName>
</protein>
<evidence type="ECO:0000256" key="3">
    <source>
        <dbReference type="HAMAP-Rule" id="MF_00272"/>
    </source>
</evidence>